<evidence type="ECO:0000259" key="2">
    <source>
        <dbReference type="Pfam" id="PF07885"/>
    </source>
</evidence>
<feature type="domain" description="Potassium channel" evidence="2">
    <location>
        <begin position="171"/>
        <end position="222"/>
    </location>
</feature>
<dbReference type="SUPFAM" id="SSF81324">
    <property type="entry name" value="Voltage-gated potassium channels"/>
    <property type="match status" value="1"/>
</dbReference>
<accession>A0A967E7C5</accession>
<dbReference type="Pfam" id="PF07885">
    <property type="entry name" value="Ion_trans_2"/>
    <property type="match status" value="1"/>
</dbReference>
<organism evidence="3 4">
    <name type="scientific">Pelagihabitans pacificus</name>
    <dbReference type="NCBI Taxonomy" id="2696054"/>
    <lineage>
        <taxon>Bacteria</taxon>
        <taxon>Pseudomonadati</taxon>
        <taxon>Bacteroidota</taxon>
        <taxon>Flavobacteriia</taxon>
        <taxon>Flavobacteriales</taxon>
        <taxon>Flavobacteriaceae</taxon>
        <taxon>Pelagihabitans</taxon>
    </lineage>
</organism>
<dbReference type="AlphaFoldDB" id="A0A967E7C5"/>
<evidence type="ECO:0000313" key="3">
    <source>
        <dbReference type="EMBL" id="NHF60510.1"/>
    </source>
</evidence>
<gene>
    <name evidence="3" type="ORF">FK220_014235</name>
</gene>
<feature type="transmembrane region" description="Helical" evidence="1">
    <location>
        <begin position="51"/>
        <end position="68"/>
    </location>
</feature>
<feature type="transmembrane region" description="Helical" evidence="1">
    <location>
        <begin position="171"/>
        <end position="190"/>
    </location>
</feature>
<keyword evidence="4" id="KW-1185">Reference proteome</keyword>
<feature type="transmembrane region" description="Helical" evidence="1">
    <location>
        <begin position="27"/>
        <end position="45"/>
    </location>
</feature>
<keyword evidence="1" id="KW-1133">Transmembrane helix</keyword>
<proteinExistence type="predicted"/>
<feature type="transmembrane region" description="Helical" evidence="1">
    <location>
        <begin position="202"/>
        <end position="227"/>
    </location>
</feature>
<sequence>MKKFNSLYRLSAKIQNQLFRRKNNSKWLLASIVLLLLLPILIQLYPDYRVILFQIALSLFVFTGIQLISNTLKHFVAGITIGVIAIFFIWLGAENSTGFFIKLARTLSASLFLLFLGYRLSTIIGRSKKITLNIIAAAVSGYFLIGLFGGQLCQLLNLIFPKSFTIIDNGYYLYGLTYYSFTTLTSLGFGDILPVSPPAQSVSLLIAIAGQLYLTILVAILVGKYLIQD</sequence>
<name>A0A967E7C5_9FLAO</name>
<dbReference type="Gene3D" id="1.10.287.70">
    <property type="match status" value="1"/>
</dbReference>
<comment type="caution">
    <text evidence="3">The sequence shown here is derived from an EMBL/GenBank/DDBJ whole genome shotgun (WGS) entry which is preliminary data.</text>
</comment>
<dbReference type="RefSeq" id="WP_166204924.1">
    <property type="nucleotide sequence ID" value="NZ_VIKU02000004.1"/>
</dbReference>
<feature type="transmembrane region" description="Helical" evidence="1">
    <location>
        <begin position="130"/>
        <end position="151"/>
    </location>
</feature>
<reference evidence="3" key="2">
    <citation type="submission" date="2020-03" db="EMBL/GenBank/DDBJ databases">
        <title>Flavobacteriaceae bacterium strain TP-CH-4, a member of the family Flavobacteriaceae isolated from a deep-sea seamount.</title>
        <authorList>
            <person name="Zhang D.-C."/>
        </authorList>
    </citation>
    <scope>NUCLEOTIDE SEQUENCE</scope>
    <source>
        <strain evidence="3">TP-CH-4</strain>
    </source>
</reference>
<dbReference type="EMBL" id="VIKU02000004">
    <property type="protein sequence ID" value="NHF60510.1"/>
    <property type="molecule type" value="Genomic_DNA"/>
</dbReference>
<reference evidence="3" key="1">
    <citation type="submission" date="2019-07" db="EMBL/GenBank/DDBJ databases">
        <authorList>
            <person name="De-Chao Zhang Q."/>
        </authorList>
    </citation>
    <scope>NUCLEOTIDE SEQUENCE</scope>
    <source>
        <strain evidence="3">TP-CH-4</strain>
    </source>
</reference>
<keyword evidence="1" id="KW-0472">Membrane</keyword>
<dbReference type="Proteomes" id="UP000707206">
    <property type="component" value="Unassembled WGS sequence"/>
</dbReference>
<feature type="transmembrane region" description="Helical" evidence="1">
    <location>
        <begin position="75"/>
        <end position="93"/>
    </location>
</feature>
<evidence type="ECO:0000313" key="4">
    <source>
        <dbReference type="Proteomes" id="UP000707206"/>
    </source>
</evidence>
<protein>
    <recommendedName>
        <fullName evidence="2">Potassium channel domain-containing protein</fullName>
    </recommendedName>
</protein>
<keyword evidence="1" id="KW-0812">Transmembrane</keyword>
<feature type="transmembrane region" description="Helical" evidence="1">
    <location>
        <begin position="99"/>
        <end position="118"/>
    </location>
</feature>
<dbReference type="InterPro" id="IPR013099">
    <property type="entry name" value="K_chnl_dom"/>
</dbReference>
<evidence type="ECO:0000256" key="1">
    <source>
        <dbReference type="SAM" id="Phobius"/>
    </source>
</evidence>